<protein>
    <submittedName>
        <fullName evidence="2">Uncharacterized protein</fullName>
    </submittedName>
</protein>
<reference evidence="2 3" key="1">
    <citation type="journal article" date="2015" name="Genome Biol. Evol.">
        <title>The genome of winter moth (Operophtera brumata) provides a genomic perspective on sexual dimorphism and phenology.</title>
        <authorList>
            <person name="Derks M.F."/>
            <person name="Smit S."/>
            <person name="Salis L."/>
            <person name="Schijlen E."/>
            <person name="Bossers A."/>
            <person name="Mateman C."/>
            <person name="Pijl A.S."/>
            <person name="de Ridder D."/>
            <person name="Groenen M.A."/>
            <person name="Visser M.E."/>
            <person name="Megens H.J."/>
        </authorList>
    </citation>
    <scope>NUCLEOTIDE SEQUENCE [LARGE SCALE GENOMIC DNA]</scope>
    <source>
        <strain evidence="2">WM2013NL</strain>
        <tissue evidence="2">Head and thorax</tissue>
    </source>
</reference>
<dbReference type="EMBL" id="JTDY01007416">
    <property type="protein sequence ID" value="KOB65214.1"/>
    <property type="molecule type" value="Genomic_DNA"/>
</dbReference>
<evidence type="ECO:0000313" key="2">
    <source>
        <dbReference type="EMBL" id="KOB65214.1"/>
    </source>
</evidence>
<name>A0A0L7KQH6_OPEBR</name>
<feature type="region of interest" description="Disordered" evidence="1">
    <location>
        <begin position="132"/>
        <end position="163"/>
    </location>
</feature>
<gene>
    <name evidence="2" type="ORF">OBRU01_23042</name>
</gene>
<feature type="non-terminal residue" evidence="2">
    <location>
        <position position="319"/>
    </location>
</feature>
<evidence type="ECO:0000256" key="1">
    <source>
        <dbReference type="SAM" id="MobiDB-lite"/>
    </source>
</evidence>
<proteinExistence type="predicted"/>
<organism evidence="2 3">
    <name type="scientific">Operophtera brumata</name>
    <name type="common">Winter moth</name>
    <name type="synonym">Phalaena brumata</name>
    <dbReference type="NCBI Taxonomy" id="104452"/>
    <lineage>
        <taxon>Eukaryota</taxon>
        <taxon>Metazoa</taxon>
        <taxon>Ecdysozoa</taxon>
        <taxon>Arthropoda</taxon>
        <taxon>Hexapoda</taxon>
        <taxon>Insecta</taxon>
        <taxon>Pterygota</taxon>
        <taxon>Neoptera</taxon>
        <taxon>Endopterygota</taxon>
        <taxon>Lepidoptera</taxon>
        <taxon>Glossata</taxon>
        <taxon>Ditrysia</taxon>
        <taxon>Geometroidea</taxon>
        <taxon>Geometridae</taxon>
        <taxon>Larentiinae</taxon>
        <taxon>Operophtera</taxon>
    </lineage>
</organism>
<feature type="non-terminal residue" evidence="2">
    <location>
        <position position="1"/>
    </location>
</feature>
<sequence>AEHRDDREAHRLHRKRGRPVVCEDGQTDVSVRVDVSNVSTTLLNIVYFTFSLQLLSIETIERHTDCTESAGDQSSVRMDRQMSAEHRDDREAHRLHRERGRLVVCEDGQTDVSVRVEVSNVLSIETIERHTDCTESAGDQSSVRMDRQMSAEHRDDREAHRLHRERGRPVICEDGQTDVSVRVDVSNISSTLLNIVYFTFSLQLLSIETIERHTDCTESADDQSSVRMVRQMSAEHRDDREAHRLHRERGRPVVCEDGQTDVSVRVDVSNISSTLLNIVYFTFSLQLLSIETIERHTDCTESAGDQSSVRMDRQMCPFE</sequence>
<accession>A0A0L7KQH6</accession>
<dbReference type="Proteomes" id="UP000037510">
    <property type="component" value="Unassembled WGS sequence"/>
</dbReference>
<dbReference type="AlphaFoldDB" id="A0A0L7KQH6"/>
<keyword evidence="3" id="KW-1185">Reference proteome</keyword>
<evidence type="ECO:0000313" key="3">
    <source>
        <dbReference type="Proteomes" id="UP000037510"/>
    </source>
</evidence>
<feature type="compositionally biased region" description="Basic and acidic residues" evidence="1">
    <location>
        <begin position="144"/>
        <end position="159"/>
    </location>
</feature>
<comment type="caution">
    <text evidence="2">The sequence shown here is derived from an EMBL/GenBank/DDBJ whole genome shotgun (WGS) entry which is preliminary data.</text>
</comment>